<organism evidence="3 4">
    <name type="scientific">Escallonia rubra</name>
    <dbReference type="NCBI Taxonomy" id="112253"/>
    <lineage>
        <taxon>Eukaryota</taxon>
        <taxon>Viridiplantae</taxon>
        <taxon>Streptophyta</taxon>
        <taxon>Embryophyta</taxon>
        <taxon>Tracheophyta</taxon>
        <taxon>Spermatophyta</taxon>
        <taxon>Magnoliopsida</taxon>
        <taxon>eudicotyledons</taxon>
        <taxon>Gunneridae</taxon>
        <taxon>Pentapetalae</taxon>
        <taxon>asterids</taxon>
        <taxon>campanulids</taxon>
        <taxon>Escalloniales</taxon>
        <taxon>Escalloniaceae</taxon>
        <taxon>Escallonia</taxon>
    </lineage>
</organism>
<comment type="similarity">
    <text evidence="1">Belongs to the multi antimicrobial extrusion (MATE) (TC 2.A.66.1) family.</text>
</comment>
<dbReference type="GO" id="GO:0015297">
    <property type="term" value="F:antiporter activity"/>
    <property type="evidence" value="ECO:0007669"/>
    <property type="project" value="InterPro"/>
</dbReference>
<dbReference type="AlphaFoldDB" id="A0AA88R6E2"/>
<dbReference type="Pfam" id="PF01554">
    <property type="entry name" value="MatE"/>
    <property type="match status" value="1"/>
</dbReference>
<keyword evidence="4" id="KW-1185">Reference proteome</keyword>
<dbReference type="Proteomes" id="UP001187471">
    <property type="component" value="Unassembled WGS sequence"/>
</dbReference>
<dbReference type="EMBL" id="JAVXUO010001311">
    <property type="protein sequence ID" value="KAK2983554.1"/>
    <property type="molecule type" value="Genomic_DNA"/>
</dbReference>
<sequence length="94" mass="10477">METPLLNGGSGERQLKGDDGDYLRLKTFREWRTVFWLETVKLWRIGGPIAFTILCQFGTNSVTNMFVGHIGNIELSAVSIALSVIGTFSFGFMD</sequence>
<evidence type="ECO:0000256" key="2">
    <source>
        <dbReference type="SAM" id="Phobius"/>
    </source>
</evidence>
<keyword evidence="2" id="KW-0472">Membrane</keyword>
<keyword evidence="2" id="KW-0812">Transmembrane</keyword>
<dbReference type="InterPro" id="IPR002528">
    <property type="entry name" value="MATE_fam"/>
</dbReference>
<dbReference type="GO" id="GO:0016020">
    <property type="term" value="C:membrane"/>
    <property type="evidence" value="ECO:0007669"/>
    <property type="project" value="InterPro"/>
</dbReference>
<feature type="transmembrane region" description="Helical" evidence="2">
    <location>
        <begin position="75"/>
        <end position="93"/>
    </location>
</feature>
<dbReference type="GO" id="GO:0042910">
    <property type="term" value="F:xenobiotic transmembrane transporter activity"/>
    <property type="evidence" value="ECO:0007669"/>
    <property type="project" value="InterPro"/>
</dbReference>
<keyword evidence="2" id="KW-1133">Transmembrane helix</keyword>
<gene>
    <name evidence="3" type="ORF">RJ640_023088</name>
</gene>
<reference evidence="3" key="1">
    <citation type="submission" date="2022-12" db="EMBL/GenBank/DDBJ databases">
        <title>Draft genome assemblies for two species of Escallonia (Escalloniales).</title>
        <authorList>
            <person name="Chanderbali A."/>
            <person name="Dervinis C."/>
            <person name="Anghel I."/>
            <person name="Soltis D."/>
            <person name="Soltis P."/>
            <person name="Zapata F."/>
        </authorList>
    </citation>
    <scope>NUCLEOTIDE SEQUENCE</scope>
    <source>
        <strain evidence="3">UCBG92.1500</strain>
        <tissue evidence="3">Leaf</tissue>
    </source>
</reference>
<proteinExistence type="inferred from homology"/>
<comment type="caution">
    <text evidence="3">The sequence shown here is derived from an EMBL/GenBank/DDBJ whole genome shotgun (WGS) entry which is preliminary data.</text>
</comment>
<dbReference type="PANTHER" id="PTHR11206">
    <property type="entry name" value="MULTIDRUG RESISTANCE PROTEIN"/>
    <property type="match status" value="1"/>
</dbReference>
<evidence type="ECO:0000256" key="1">
    <source>
        <dbReference type="ARBA" id="ARBA00010199"/>
    </source>
</evidence>
<evidence type="ECO:0000313" key="3">
    <source>
        <dbReference type="EMBL" id="KAK2983554.1"/>
    </source>
</evidence>
<accession>A0AA88R6E2</accession>
<evidence type="ECO:0000313" key="4">
    <source>
        <dbReference type="Proteomes" id="UP001187471"/>
    </source>
</evidence>
<protein>
    <submittedName>
        <fullName evidence="3">Uncharacterized protein</fullName>
    </submittedName>
</protein>
<name>A0AA88R6E2_9ASTE</name>